<dbReference type="GO" id="GO:0006400">
    <property type="term" value="P:tRNA modification"/>
    <property type="evidence" value="ECO:0007669"/>
    <property type="project" value="TreeGrafter"/>
</dbReference>
<dbReference type="EC" id="2.5.1.75" evidence="10"/>
<dbReference type="STRING" id="1318617.MGM1_1170"/>
<evidence type="ECO:0000256" key="3">
    <source>
        <dbReference type="ARBA" id="ARBA00005842"/>
    </source>
</evidence>
<evidence type="ECO:0000256" key="4">
    <source>
        <dbReference type="ARBA" id="ARBA00022679"/>
    </source>
</evidence>
<evidence type="ECO:0000256" key="9">
    <source>
        <dbReference type="ARBA" id="ARBA00049563"/>
    </source>
</evidence>
<dbReference type="NCBIfam" id="TIGR00174">
    <property type="entry name" value="miaA"/>
    <property type="match status" value="1"/>
</dbReference>
<dbReference type="GO" id="GO:0052381">
    <property type="term" value="F:tRNA dimethylallyltransferase activity"/>
    <property type="evidence" value="ECO:0007669"/>
    <property type="project" value="UniProtKB-UniRule"/>
</dbReference>
<sequence length="299" mass="34985">MKHLKNKLLVVVGPTTSHKTALSVKLANLFNGELINADAFQIYRDLDIGVNAPTLNEKKQATFHLNQFLELTDKWDIKKFKDLATLKIKEITKNNKLPILVGGSNLYVDAIIKNYQLSASSRVDKYDHLTNEELLKESNKFNPTVASKLVNNRKRLLRAVQIFHETNDPNALSHTNEVQYDYLMIECNYSTRDELYHSINNKVDEMFNFGWINEVKLLMKKYPHLDFATNNALKAIGYYDIYQSIRCNSVLDIELIKRKIRHFAKRQITWINNKYPEHIRYLQNNEDEIINAVKQWLNK</sequence>
<evidence type="ECO:0000256" key="10">
    <source>
        <dbReference type="HAMAP-Rule" id="MF_00185"/>
    </source>
</evidence>
<evidence type="ECO:0000313" key="15">
    <source>
        <dbReference type="Proteomes" id="UP000030066"/>
    </source>
</evidence>
<reference evidence="14 15" key="1">
    <citation type="journal article" date="2014" name="PLoS ONE">
        <title>An emerging Mycoplasma associated with trichomoniasis, vaginal infection and disease.</title>
        <authorList>
            <consortium name="Vaginal Microbiome Consortium"/>
            <person name="Fettweis J.M."/>
            <person name="Serrano M.G."/>
            <person name="Huang B."/>
            <person name="Brooks J.P."/>
            <person name="Glascock A.L."/>
            <person name="Sheth N.U."/>
            <person name="Strauss J.F.III."/>
            <person name="Jefferson K.K."/>
            <person name="Buck G.A."/>
        </authorList>
    </citation>
    <scope>NUCLEOTIDE SEQUENCE [LARGE SCALE GENOMIC DNA]</scope>
    <source>
        <strain evidence="14 15">VCU_M1</strain>
    </source>
</reference>
<keyword evidence="8 10" id="KW-0460">Magnesium</keyword>
<comment type="catalytic activity">
    <reaction evidence="9 10 11">
        <text>adenosine(37) in tRNA + dimethylallyl diphosphate = N(6)-dimethylallyladenosine(37) in tRNA + diphosphate</text>
        <dbReference type="Rhea" id="RHEA:26482"/>
        <dbReference type="Rhea" id="RHEA-COMP:10162"/>
        <dbReference type="Rhea" id="RHEA-COMP:10375"/>
        <dbReference type="ChEBI" id="CHEBI:33019"/>
        <dbReference type="ChEBI" id="CHEBI:57623"/>
        <dbReference type="ChEBI" id="CHEBI:74411"/>
        <dbReference type="ChEBI" id="CHEBI:74415"/>
        <dbReference type="EC" id="2.5.1.75"/>
    </reaction>
</comment>
<keyword evidence="4 10" id="KW-0808">Transferase</keyword>
<dbReference type="GO" id="GO:0005524">
    <property type="term" value="F:ATP binding"/>
    <property type="evidence" value="ECO:0007669"/>
    <property type="project" value="UniProtKB-UniRule"/>
</dbReference>
<dbReference type="HAMAP" id="MF_00185">
    <property type="entry name" value="IPP_trans"/>
    <property type="match status" value="1"/>
</dbReference>
<organism evidence="14 15">
    <name type="scientific">Candidatus Malacoplasma girerdii</name>
    <dbReference type="NCBI Taxonomy" id="1318617"/>
    <lineage>
        <taxon>Bacteria</taxon>
        <taxon>Bacillati</taxon>
        <taxon>Mycoplasmatota</taxon>
        <taxon>Mycoplasmoidales</taxon>
        <taxon>Mycoplasmoidaceae</taxon>
        <taxon>Malacoplasma</taxon>
    </lineage>
</organism>
<evidence type="ECO:0000313" key="14">
    <source>
        <dbReference type="EMBL" id="AIV03504.1"/>
    </source>
</evidence>
<dbReference type="SUPFAM" id="SSF52540">
    <property type="entry name" value="P-loop containing nucleoside triphosphate hydrolases"/>
    <property type="match status" value="1"/>
</dbReference>
<evidence type="ECO:0000256" key="5">
    <source>
        <dbReference type="ARBA" id="ARBA00022694"/>
    </source>
</evidence>
<feature type="binding site" evidence="10">
    <location>
        <begin position="13"/>
        <end position="20"/>
    </location>
    <ligand>
        <name>ATP</name>
        <dbReference type="ChEBI" id="CHEBI:30616"/>
    </ligand>
</feature>
<feature type="site" description="Interaction with substrate tRNA" evidence="10">
    <location>
        <position position="104"/>
    </location>
</feature>
<evidence type="ECO:0000256" key="2">
    <source>
        <dbReference type="ARBA" id="ARBA00003213"/>
    </source>
</evidence>
<evidence type="ECO:0000256" key="8">
    <source>
        <dbReference type="ARBA" id="ARBA00022842"/>
    </source>
</evidence>
<comment type="caution">
    <text evidence="10">Lacks conserved residue(s) required for the propagation of feature annotation.</text>
</comment>
<dbReference type="Gene3D" id="3.40.50.300">
    <property type="entry name" value="P-loop containing nucleotide triphosphate hydrolases"/>
    <property type="match status" value="1"/>
</dbReference>
<evidence type="ECO:0000256" key="7">
    <source>
        <dbReference type="ARBA" id="ARBA00022840"/>
    </source>
</evidence>
<evidence type="ECO:0000256" key="13">
    <source>
        <dbReference type="RuleBase" id="RU003785"/>
    </source>
</evidence>
<dbReference type="HOGENOM" id="CLU_032616_0_1_14"/>
<comment type="function">
    <text evidence="2 10 12">Catalyzes the transfer of a dimethylallyl group onto the adenine at position 37 in tRNAs that read codons beginning with uridine, leading to the formation of N6-(dimethylallyl)adenosine (i(6)A).</text>
</comment>
<comment type="cofactor">
    <cofactor evidence="1 10">
        <name>Mg(2+)</name>
        <dbReference type="ChEBI" id="CHEBI:18420"/>
    </cofactor>
</comment>
<dbReference type="Proteomes" id="UP000030066">
    <property type="component" value="Chromosome"/>
</dbReference>
<keyword evidence="7 10" id="KW-0067">ATP-binding</keyword>
<evidence type="ECO:0000256" key="11">
    <source>
        <dbReference type="RuleBase" id="RU003783"/>
    </source>
</evidence>
<dbReference type="Gene3D" id="1.10.20.140">
    <property type="match status" value="1"/>
</dbReference>
<dbReference type="InterPro" id="IPR039657">
    <property type="entry name" value="Dimethylallyltransferase"/>
</dbReference>
<proteinExistence type="inferred from homology"/>
<comment type="similarity">
    <text evidence="3 10 13">Belongs to the IPP transferase family.</text>
</comment>
<evidence type="ECO:0000256" key="12">
    <source>
        <dbReference type="RuleBase" id="RU003784"/>
    </source>
</evidence>
<feature type="site" description="Interaction with substrate tRNA" evidence="10">
    <location>
        <position position="122"/>
    </location>
</feature>
<comment type="subunit">
    <text evidence="10">Monomer.</text>
</comment>
<evidence type="ECO:0000256" key="6">
    <source>
        <dbReference type="ARBA" id="ARBA00022741"/>
    </source>
</evidence>
<evidence type="ECO:0000256" key="1">
    <source>
        <dbReference type="ARBA" id="ARBA00001946"/>
    </source>
</evidence>
<keyword evidence="5 10" id="KW-0819">tRNA processing</keyword>
<protein>
    <recommendedName>
        <fullName evidence="10">tRNA dimethylallyltransferase</fullName>
        <ecNumber evidence="10">2.5.1.75</ecNumber>
    </recommendedName>
    <alternativeName>
        <fullName evidence="10">Dimethylallyl diphosphate:tRNA dimethylallyltransferase</fullName>
        <shortName evidence="10">DMAPP:tRNA dimethylallyltransferase</shortName>
        <shortName evidence="10">DMATase</shortName>
    </alternativeName>
    <alternativeName>
        <fullName evidence="10">Isopentenyl-diphosphate:tRNA isopentenyltransferase</fullName>
        <shortName evidence="10">IPP transferase</shortName>
        <shortName evidence="10">IPPT</shortName>
        <shortName evidence="10">IPTase</shortName>
    </alternativeName>
</protein>
<dbReference type="Pfam" id="PF01715">
    <property type="entry name" value="IPPT"/>
    <property type="match status" value="1"/>
</dbReference>
<gene>
    <name evidence="10 14" type="primary">miaA</name>
    <name evidence="14" type="ORF">MGM1_1170</name>
</gene>
<dbReference type="eggNOG" id="COG0324">
    <property type="taxonomic scope" value="Bacteria"/>
</dbReference>
<accession>A0A097SSE4</accession>
<keyword evidence="15" id="KW-1185">Reference proteome</keyword>
<dbReference type="InterPro" id="IPR027417">
    <property type="entry name" value="P-loop_NTPase"/>
</dbReference>
<name>A0A097SSE4_9BACT</name>
<dbReference type="AlphaFoldDB" id="A0A097SSE4"/>
<dbReference type="PANTHER" id="PTHR11088:SF60">
    <property type="entry name" value="TRNA DIMETHYLALLYLTRANSFERASE"/>
    <property type="match status" value="1"/>
</dbReference>
<dbReference type="EMBL" id="CP007711">
    <property type="protein sequence ID" value="AIV03504.1"/>
    <property type="molecule type" value="Genomic_DNA"/>
</dbReference>
<dbReference type="KEGG" id="mgj:MGM1_1170"/>
<dbReference type="PANTHER" id="PTHR11088">
    <property type="entry name" value="TRNA DIMETHYLALLYLTRANSFERASE"/>
    <property type="match status" value="1"/>
</dbReference>
<keyword evidence="6 10" id="KW-0547">Nucleotide-binding</keyword>
<dbReference type="InterPro" id="IPR018022">
    <property type="entry name" value="IPT"/>
</dbReference>